<reference evidence="1 2" key="1">
    <citation type="submission" date="2018-01" db="EMBL/GenBank/DDBJ databases">
        <title>Whole genome sequencing of Histamine producing bacteria.</title>
        <authorList>
            <person name="Butler K."/>
        </authorList>
    </citation>
    <scope>NUCLEOTIDE SEQUENCE [LARGE SCALE GENOMIC DNA]</scope>
    <source>
        <strain evidence="1 2">DSM 24669</strain>
    </source>
</reference>
<dbReference type="OrthoDB" id="674231at2"/>
<accession>A0A2T3NQV7</accession>
<sequence length="342" mass="39277">MNICYLTGEKINESNKSLEHIIPNALGGVLTHRYVLTHDSNQKLNIDIDEEFNSIFESAHQRLALKKDRGKLGGIKAFHRDFGKDIIVRNGKCYPIEPFFDSKTNAVYAKDNKTGVNFSKYIAKKENLDAGLIKVVTDMTGQFEVKFGFDNSLFKKGLAKIAAGFATYCGVSRDNLCGIIDLKNNKFKDDILIAPYLPTTNEESYFEENVHNSNYYAIHSLVLSGNSKDKLLYCYVELFSTYQFFIILNENYEGDDIYEKYFHSLSENALFDYSAYKNSIPNADGLSKLLPDEYRKYPKYYIQSMSNNLVSDLDLVRAYAHFKMNTLYSYINYINIKAKLNY</sequence>
<dbReference type="Proteomes" id="UP000240481">
    <property type="component" value="Unassembled WGS sequence"/>
</dbReference>
<dbReference type="AlphaFoldDB" id="A0A2T3NQV7"/>
<name>A0A2T3NQV7_9GAMM</name>
<proteinExistence type="predicted"/>
<dbReference type="EMBL" id="PYLZ01000027">
    <property type="protein sequence ID" value="PSW18650.1"/>
    <property type="molecule type" value="Genomic_DNA"/>
</dbReference>
<dbReference type="RefSeq" id="WP_107303188.1">
    <property type="nucleotide sequence ID" value="NZ_AP024852.1"/>
</dbReference>
<protein>
    <recommendedName>
        <fullName evidence="3">HNH endonuclease</fullName>
    </recommendedName>
</protein>
<comment type="caution">
    <text evidence="1">The sequence shown here is derived from an EMBL/GenBank/DDBJ whole genome shotgun (WGS) entry which is preliminary data.</text>
</comment>
<gene>
    <name evidence="1" type="ORF">C9I94_24480</name>
</gene>
<evidence type="ECO:0008006" key="3">
    <source>
        <dbReference type="Google" id="ProtNLM"/>
    </source>
</evidence>
<dbReference type="STRING" id="680026.AB733_24285"/>
<evidence type="ECO:0000313" key="1">
    <source>
        <dbReference type="EMBL" id="PSW18650.1"/>
    </source>
</evidence>
<keyword evidence="2" id="KW-1185">Reference proteome</keyword>
<evidence type="ECO:0000313" key="2">
    <source>
        <dbReference type="Proteomes" id="UP000240481"/>
    </source>
</evidence>
<organism evidence="1 2">
    <name type="scientific">Photobacterium swingsii</name>
    <dbReference type="NCBI Taxonomy" id="680026"/>
    <lineage>
        <taxon>Bacteria</taxon>
        <taxon>Pseudomonadati</taxon>
        <taxon>Pseudomonadota</taxon>
        <taxon>Gammaproteobacteria</taxon>
        <taxon>Vibrionales</taxon>
        <taxon>Vibrionaceae</taxon>
        <taxon>Photobacterium</taxon>
    </lineage>
</organism>